<dbReference type="EMBL" id="JAESND010000001">
    <property type="protein sequence ID" value="MBM3114384.1"/>
    <property type="molecule type" value="Genomic_DNA"/>
</dbReference>
<dbReference type="InterPro" id="IPR050301">
    <property type="entry name" value="NTE"/>
</dbReference>
<gene>
    <name evidence="7" type="ORF">JMJ54_00965</name>
</gene>
<keyword evidence="8" id="KW-1185">Reference proteome</keyword>
<keyword evidence="2 4" id="KW-0442">Lipid degradation</keyword>
<reference evidence="7 8" key="1">
    <citation type="submission" date="2021-01" db="EMBL/GenBank/DDBJ databases">
        <title>Draft Genome Sequence and Polyhydroxyalkanoate Biosynthetic Potential of Jeongeupia naejangsanensis Type Strain DSM 24253.</title>
        <authorList>
            <person name="Turrini P."/>
            <person name="Artuso I."/>
            <person name="Lugli G.A."/>
            <person name="Frangipani E."/>
            <person name="Ventura M."/>
            <person name="Visca P."/>
        </authorList>
    </citation>
    <scope>NUCLEOTIDE SEQUENCE [LARGE SCALE GENOMIC DNA]</scope>
    <source>
        <strain evidence="7 8">DSM 24253</strain>
    </source>
</reference>
<feature type="short sequence motif" description="DGA/G" evidence="4">
    <location>
        <begin position="232"/>
        <end position="234"/>
    </location>
</feature>
<evidence type="ECO:0000256" key="3">
    <source>
        <dbReference type="ARBA" id="ARBA00023098"/>
    </source>
</evidence>
<sequence>MSTRKQNPATHDGTGLYQSPRLPDDHHYEIVALVLQGGGALGAYQAGVYQGLAEAELHPNWVAGISIGALNAAIIAGNPPEKRVERLQQFWQTICRPPFLPPSPLAAMDRTDGWPSTFVRWSNEWEAWRALLEGQNGFFLPRFLPPSSGTPASVSYYDTAPLKQTLEALVDFDRLNDAGEMRVTVGAVNVKSGNFVSFDNTTERLRAEHFMASGALPPGFPAVEIDGEYYWDGGVVSNTPLYQVLTAEPRKNSLIFQVDLWSARGDLPNNMGTVALRQKDIQYSSRTRMITTQMARNQQYRRLLRELLELVPDDVRRDNPWCREAAKMACDRRFNIIHLIYNDKDCEGHFKDFQFGAPTMREHWRSGLSDIEHSLAFPDWLDMPTADAPVRTHDVHRQ</sequence>
<dbReference type="InterPro" id="IPR016035">
    <property type="entry name" value="Acyl_Trfase/lysoPLipase"/>
</dbReference>
<dbReference type="PROSITE" id="PS51635">
    <property type="entry name" value="PNPLA"/>
    <property type="match status" value="1"/>
</dbReference>
<feature type="active site" description="Nucleophile" evidence="4">
    <location>
        <position position="66"/>
    </location>
</feature>
<accession>A0ABS2BFJ6</accession>
<dbReference type="Pfam" id="PF01734">
    <property type="entry name" value="Patatin"/>
    <property type="match status" value="1"/>
</dbReference>
<feature type="active site" description="Proton acceptor" evidence="4">
    <location>
        <position position="232"/>
    </location>
</feature>
<evidence type="ECO:0000256" key="2">
    <source>
        <dbReference type="ARBA" id="ARBA00022963"/>
    </source>
</evidence>
<dbReference type="Gene3D" id="3.40.1090.10">
    <property type="entry name" value="Cytosolic phospholipase A2 catalytic domain"/>
    <property type="match status" value="2"/>
</dbReference>
<keyword evidence="1 4" id="KW-0378">Hydrolase</keyword>
<feature type="domain" description="PNPLA" evidence="6">
    <location>
        <begin position="33"/>
        <end position="245"/>
    </location>
</feature>
<dbReference type="InterPro" id="IPR002641">
    <property type="entry name" value="PNPLA_dom"/>
</dbReference>
<name>A0ABS2BFJ6_9NEIS</name>
<dbReference type="InterPro" id="IPR021095">
    <property type="entry name" value="DUF3734"/>
</dbReference>
<evidence type="ECO:0000313" key="8">
    <source>
        <dbReference type="Proteomes" id="UP000809431"/>
    </source>
</evidence>
<evidence type="ECO:0000256" key="1">
    <source>
        <dbReference type="ARBA" id="ARBA00022801"/>
    </source>
</evidence>
<dbReference type="RefSeq" id="WP_203536078.1">
    <property type="nucleotide sequence ID" value="NZ_JAESND010000001.1"/>
</dbReference>
<dbReference type="SUPFAM" id="SSF52151">
    <property type="entry name" value="FabD/lysophospholipase-like"/>
    <property type="match status" value="1"/>
</dbReference>
<dbReference type="PANTHER" id="PTHR14226">
    <property type="entry name" value="NEUROPATHY TARGET ESTERASE/SWISS CHEESE D.MELANOGASTER"/>
    <property type="match status" value="1"/>
</dbReference>
<dbReference type="Pfam" id="PF12536">
    <property type="entry name" value="DUF3734"/>
    <property type="match status" value="1"/>
</dbReference>
<evidence type="ECO:0000259" key="6">
    <source>
        <dbReference type="PROSITE" id="PS51635"/>
    </source>
</evidence>
<comment type="caution">
    <text evidence="7">The sequence shown here is derived from an EMBL/GenBank/DDBJ whole genome shotgun (WGS) entry which is preliminary data.</text>
</comment>
<keyword evidence="3 4" id="KW-0443">Lipid metabolism</keyword>
<proteinExistence type="predicted"/>
<evidence type="ECO:0000256" key="4">
    <source>
        <dbReference type="PROSITE-ProRule" id="PRU01161"/>
    </source>
</evidence>
<organism evidence="7 8">
    <name type="scientific">Jeongeupia naejangsanensis</name>
    <dbReference type="NCBI Taxonomy" id="613195"/>
    <lineage>
        <taxon>Bacteria</taxon>
        <taxon>Pseudomonadati</taxon>
        <taxon>Pseudomonadota</taxon>
        <taxon>Betaproteobacteria</taxon>
        <taxon>Neisseriales</taxon>
        <taxon>Chitinibacteraceae</taxon>
        <taxon>Jeongeupia</taxon>
    </lineage>
</organism>
<dbReference type="PANTHER" id="PTHR14226:SF57">
    <property type="entry name" value="BLR7027 PROTEIN"/>
    <property type="match status" value="1"/>
</dbReference>
<evidence type="ECO:0000256" key="5">
    <source>
        <dbReference type="SAM" id="MobiDB-lite"/>
    </source>
</evidence>
<evidence type="ECO:0000313" key="7">
    <source>
        <dbReference type="EMBL" id="MBM3114384.1"/>
    </source>
</evidence>
<protein>
    <submittedName>
        <fullName evidence="7">Patatin-like phospholipase family protein</fullName>
    </submittedName>
</protein>
<feature type="short sequence motif" description="GXSXG" evidence="4">
    <location>
        <begin position="64"/>
        <end position="68"/>
    </location>
</feature>
<dbReference type="CDD" id="cd07209">
    <property type="entry name" value="Pat_hypo_Ecoli_Z1214_like"/>
    <property type="match status" value="1"/>
</dbReference>
<feature type="region of interest" description="Disordered" evidence="5">
    <location>
        <begin position="1"/>
        <end position="20"/>
    </location>
</feature>
<dbReference type="Proteomes" id="UP000809431">
    <property type="component" value="Unassembled WGS sequence"/>
</dbReference>
<feature type="short sequence motif" description="GXGXXG" evidence="4">
    <location>
        <begin position="37"/>
        <end position="42"/>
    </location>
</feature>